<protein>
    <submittedName>
        <fullName evidence="1">Uncharacterized protein</fullName>
    </submittedName>
</protein>
<gene>
    <name evidence="1" type="ORF">Q0590_32700</name>
</gene>
<organism evidence="1 2">
    <name type="scientific">Rhodocytophaga aerolata</name>
    <dbReference type="NCBI Taxonomy" id="455078"/>
    <lineage>
        <taxon>Bacteria</taxon>
        <taxon>Pseudomonadati</taxon>
        <taxon>Bacteroidota</taxon>
        <taxon>Cytophagia</taxon>
        <taxon>Cytophagales</taxon>
        <taxon>Rhodocytophagaceae</taxon>
        <taxon>Rhodocytophaga</taxon>
    </lineage>
</organism>
<name>A0ABT8RG67_9BACT</name>
<keyword evidence="2" id="KW-1185">Reference proteome</keyword>
<comment type="caution">
    <text evidence="1">The sequence shown here is derived from an EMBL/GenBank/DDBJ whole genome shotgun (WGS) entry which is preliminary data.</text>
</comment>
<reference evidence="1" key="1">
    <citation type="submission" date="2023-07" db="EMBL/GenBank/DDBJ databases">
        <title>The genome sequence of Rhodocytophaga aerolata KACC 12507.</title>
        <authorList>
            <person name="Zhang X."/>
        </authorList>
    </citation>
    <scope>NUCLEOTIDE SEQUENCE</scope>
    <source>
        <strain evidence="1">KACC 12507</strain>
    </source>
</reference>
<accession>A0ABT8RG67</accession>
<dbReference type="EMBL" id="JAUKPO010000042">
    <property type="protein sequence ID" value="MDO1451080.1"/>
    <property type="molecule type" value="Genomic_DNA"/>
</dbReference>
<evidence type="ECO:0000313" key="1">
    <source>
        <dbReference type="EMBL" id="MDO1451080.1"/>
    </source>
</evidence>
<dbReference type="Proteomes" id="UP001168528">
    <property type="component" value="Unassembled WGS sequence"/>
</dbReference>
<proteinExistence type="predicted"/>
<dbReference type="RefSeq" id="WP_302041880.1">
    <property type="nucleotide sequence ID" value="NZ_JAUKPO010000042.1"/>
</dbReference>
<evidence type="ECO:0000313" key="2">
    <source>
        <dbReference type="Proteomes" id="UP001168528"/>
    </source>
</evidence>
<sequence>MSFEVSADFKREYKSYAVEQGMSLLKIFKESFELYQKVYPAKRR</sequence>